<comment type="caution">
    <text evidence="1">The sequence shown here is derived from an EMBL/GenBank/DDBJ whole genome shotgun (WGS) entry which is preliminary data.</text>
</comment>
<proteinExistence type="predicted"/>
<reference evidence="1 2" key="1">
    <citation type="submission" date="2009-01" db="EMBL/GenBank/DDBJ databases">
        <authorList>
            <person name="Madupu R."/>
            <person name="Sebastian Y."/>
            <person name="Durkin A.S."/>
            <person name="Torralba M."/>
            <person name="Methe B."/>
            <person name="Sutton G.G."/>
            <person name="Strausberg R.L."/>
            <person name="Nelson K.E."/>
        </authorList>
    </citation>
    <scope>NUCLEOTIDE SEQUENCE [LARGE SCALE GENOMIC DNA]</scope>
    <source>
        <strain evidence="1 2">ATCC 49626</strain>
    </source>
</reference>
<accession>B9CNL5</accession>
<dbReference type="RefSeq" id="WP_003150163.1">
    <property type="nucleotide sequence ID" value="NZ_ACFE01000004.1"/>
</dbReference>
<dbReference type="EMBL" id="ACFE01000004">
    <property type="protein sequence ID" value="EEE16771.1"/>
    <property type="molecule type" value="Genomic_DNA"/>
</dbReference>
<protein>
    <submittedName>
        <fullName evidence="1">Uncharacterized protein</fullName>
    </submittedName>
</protein>
<evidence type="ECO:0000313" key="1">
    <source>
        <dbReference type="EMBL" id="EEE16771.1"/>
    </source>
</evidence>
<evidence type="ECO:0000313" key="2">
    <source>
        <dbReference type="Proteomes" id="UP000004070"/>
    </source>
</evidence>
<gene>
    <name evidence="1" type="ORF">ATORI0001_0065</name>
</gene>
<organism evidence="1 2">
    <name type="scientific">Lancefieldella rimae (strain ATCC 49626 / DSM 7090 / CCUG 31168 / NBRC 15546 / VPI D140H-11A)</name>
    <name type="common">Atopobium rimae</name>
    <dbReference type="NCBI Taxonomy" id="553184"/>
    <lineage>
        <taxon>Bacteria</taxon>
        <taxon>Bacillati</taxon>
        <taxon>Actinomycetota</taxon>
        <taxon>Coriobacteriia</taxon>
        <taxon>Coriobacteriales</taxon>
        <taxon>Atopobiaceae</taxon>
        <taxon>Lancefieldella</taxon>
    </lineage>
</organism>
<dbReference type="GeneID" id="84905324"/>
<dbReference type="Proteomes" id="UP000004070">
    <property type="component" value="Unassembled WGS sequence"/>
</dbReference>
<name>B9CNL5_LANR4</name>
<dbReference type="AlphaFoldDB" id="B9CNL5"/>
<sequence length="46" mass="5138">MSLILVPLLLTNVSYSPRTYGVRGRRLICAYAQDEKNFAVLLAIPT</sequence>